<feature type="compositionally biased region" description="Basic residues" evidence="1">
    <location>
        <begin position="18"/>
        <end position="27"/>
    </location>
</feature>
<dbReference type="GO" id="GO:0008017">
    <property type="term" value="F:microtubule binding"/>
    <property type="evidence" value="ECO:0007669"/>
    <property type="project" value="InterPro"/>
</dbReference>
<evidence type="ECO:0000313" key="3">
    <source>
        <dbReference type="Proteomes" id="UP000834106"/>
    </source>
</evidence>
<name>A0AAD1ZN68_9LAMI</name>
<dbReference type="Proteomes" id="UP000834106">
    <property type="component" value="Chromosome 12"/>
</dbReference>
<accession>A0AAD1ZN68</accession>
<sequence>MLRNYGKYFDKIPTTRPKSPKLGRKKSSPTANSEENGGSNAILGRLSLDEKVSQNNLTKGPLAHVKNSSRKSLPQLPSEKTTLSNEKRHVLSHKTIVSKETSELKSQLSNLSREMSKDESNTQKHEAEVEPIKNEPVKDGETVVEAQAQTNPVVQESIEV</sequence>
<gene>
    <name evidence="2" type="ORF">FPE_LOCUS20337</name>
</gene>
<dbReference type="PANTHER" id="PTHR31358">
    <property type="entry name" value="PROTEIN WVD2-LIKE 4"/>
    <property type="match status" value="1"/>
</dbReference>
<dbReference type="AlphaFoldDB" id="A0AAD1ZN68"/>
<proteinExistence type="predicted"/>
<dbReference type="InterPro" id="IPR044833">
    <property type="entry name" value="WDL5/6"/>
</dbReference>
<organism evidence="2 3">
    <name type="scientific">Fraxinus pennsylvanica</name>
    <dbReference type="NCBI Taxonomy" id="56036"/>
    <lineage>
        <taxon>Eukaryota</taxon>
        <taxon>Viridiplantae</taxon>
        <taxon>Streptophyta</taxon>
        <taxon>Embryophyta</taxon>
        <taxon>Tracheophyta</taxon>
        <taxon>Spermatophyta</taxon>
        <taxon>Magnoliopsida</taxon>
        <taxon>eudicotyledons</taxon>
        <taxon>Gunneridae</taxon>
        <taxon>Pentapetalae</taxon>
        <taxon>asterids</taxon>
        <taxon>lamiids</taxon>
        <taxon>Lamiales</taxon>
        <taxon>Oleaceae</taxon>
        <taxon>Oleeae</taxon>
        <taxon>Fraxinus</taxon>
    </lineage>
</organism>
<feature type="compositionally biased region" description="Polar residues" evidence="1">
    <location>
        <begin position="28"/>
        <end position="39"/>
    </location>
</feature>
<reference evidence="2" key="1">
    <citation type="submission" date="2023-05" db="EMBL/GenBank/DDBJ databases">
        <authorList>
            <person name="Huff M."/>
        </authorList>
    </citation>
    <scope>NUCLEOTIDE SEQUENCE</scope>
</reference>
<dbReference type="EMBL" id="OU503047">
    <property type="protein sequence ID" value="CAI9772907.1"/>
    <property type="molecule type" value="Genomic_DNA"/>
</dbReference>
<evidence type="ECO:0000256" key="1">
    <source>
        <dbReference type="SAM" id="MobiDB-lite"/>
    </source>
</evidence>
<protein>
    <submittedName>
        <fullName evidence="2">Uncharacterized protein</fullName>
    </submittedName>
</protein>
<feature type="compositionally biased region" description="Basic and acidic residues" evidence="1">
    <location>
        <begin position="114"/>
        <end position="138"/>
    </location>
</feature>
<feature type="region of interest" description="Disordered" evidence="1">
    <location>
        <begin position="1"/>
        <end position="138"/>
    </location>
</feature>
<evidence type="ECO:0000313" key="2">
    <source>
        <dbReference type="EMBL" id="CAI9772907.1"/>
    </source>
</evidence>
<feature type="compositionally biased region" description="Polar residues" evidence="1">
    <location>
        <begin position="104"/>
        <end position="113"/>
    </location>
</feature>
<keyword evidence="3" id="KW-1185">Reference proteome</keyword>
<dbReference type="PANTHER" id="PTHR31358:SF29">
    <property type="entry name" value="PROTEIN WVD2-LIKE 5-RELATED"/>
    <property type="match status" value="1"/>
</dbReference>